<evidence type="ECO:0000313" key="2">
    <source>
        <dbReference type="EMBL" id="GMH75932.1"/>
    </source>
</evidence>
<dbReference type="EMBL" id="BRXZ01001647">
    <property type="protein sequence ID" value="GMH75932.1"/>
    <property type="molecule type" value="Genomic_DNA"/>
</dbReference>
<protein>
    <recommendedName>
        <fullName evidence="4">HPt domain-containing protein</fullName>
    </recommendedName>
</protein>
<dbReference type="OrthoDB" id="39160at2759"/>
<comment type="caution">
    <text evidence="2">The sequence shown here is derived from an EMBL/GenBank/DDBJ whole genome shotgun (WGS) entry which is preliminary data.</text>
</comment>
<feature type="region of interest" description="Disordered" evidence="1">
    <location>
        <begin position="1"/>
        <end position="64"/>
    </location>
</feature>
<proteinExistence type="predicted"/>
<feature type="compositionally biased region" description="Low complexity" evidence="1">
    <location>
        <begin position="25"/>
        <end position="49"/>
    </location>
</feature>
<keyword evidence="3" id="KW-1185">Reference proteome</keyword>
<dbReference type="GO" id="GO:0000160">
    <property type="term" value="P:phosphorelay signal transduction system"/>
    <property type="evidence" value="ECO:0007669"/>
    <property type="project" value="InterPro"/>
</dbReference>
<sequence>MDTEPSSQGFSEAGSGALIKNIDGSPAPTAAPTASPAQAFAVAPSLEPSLQPPPEHAGPATVEAAFAPLAPPQQPVPDPEPALDPIDWTLALEQCGGDDEFMHEILVDLMSETGGLMDSLTSTLSGQGSLAPQPLFTRVSQTSHAIKGAMANLSCNPVRLATFKLEQFAASCAKQAYENMADPLFLTNLQESGKLRDAVGEEFERLRGELRSKGIEC</sequence>
<dbReference type="AlphaFoldDB" id="A0A9W7EEI4"/>
<dbReference type="Gene3D" id="1.20.120.160">
    <property type="entry name" value="HPT domain"/>
    <property type="match status" value="1"/>
</dbReference>
<dbReference type="InterPro" id="IPR036641">
    <property type="entry name" value="HPT_dom_sf"/>
</dbReference>
<evidence type="ECO:0000256" key="1">
    <source>
        <dbReference type="SAM" id="MobiDB-lite"/>
    </source>
</evidence>
<name>A0A9W7EEI4_9STRA</name>
<accession>A0A9W7EEI4</accession>
<dbReference type="Proteomes" id="UP001165082">
    <property type="component" value="Unassembled WGS sequence"/>
</dbReference>
<evidence type="ECO:0000313" key="3">
    <source>
        <dbReference type="Proteomes" id="UP001165082"/>
    </source>
</evidence>
<dbReference type="SUPFAM" id="SSF47226">
    <property type="entry name" value="Histidine-containing phosphotransfer domain, HPT domain"/>
    <property type="match status" value="1"/>
</dbReference>
<evidence type="ECO:0008006" key="4">
    <source>
        <dbReference type="Google" id="ProtNLM"/>
    </source>
</evidence>
<reference evidence="2" key="1">
    <citation type="submission" date="2022-07" db="EMBL/GenBank/DDBJ databases">
        <title>Genome analysis of Parmales, a sister group of diatoms, reveals the evolutionary specialization of diatoms from phago-mixotrophs to photoautotrophs.</title>
        <authorList>
            <person name="Ban H."/>
            <person name="Sato S."/>
            <person name="Yoshikawa S."/>
            <person name="Kazumasa Y."/>
            <person name="Nakamura Y."/>
            <person name="Ichinomiya M."/>
            <person name="Saitoh K."/>
            <person name="Sato N."/>
            <person name="Blanc-Mathieu R."/>
            <person name="Endo H."/>
            <person name="Kuwata A."/>
            <person name="Ogata H."/>
        </authorList>
    </citation>
    <scope>NUCLEOTIDE SEQUENCE</scope>
</reference>
<organism evidence="2 3">
    <name type="scientific">Triparma retinervis</name>
    <dbReference type="NCBI Taxonomy" id="2557542"/>
    <lineage>
        <taxon>Eukaryota</taxon>
        <taxon>Sar</taxon>
        <taxon>Stramenopiles</taxon>
        <taxon>Ochrophyta</taxon>
        <taxon>Bolidophyceae</taxon>
        <taxon>Parmales</taxon>
        <taxon>Triparmaceae</taxon>
        <taxon>Triparma</taxon>
    </lineage>
</organism>
<gene>
    <name evidence="2" type="ORF">TrRE_jg2113</name>
</gene>
<feature type="compositionally biased region" description="Polar residues" evidence="1">
    <location>
        <begin position="1"/>
        <end position="10"/>
    </location>
</feature>